<feature type="transmembrane region" description="Helical" evidence="1">
    <location>
        <begin position="21"/>
        <end position="41"/>
    </location>
</feature>
<protein>
    <submittedName>
        <fullName evidence="2">Uncharacterized protein</fullName>
    </submittedName>
</protein>
<keyword evidence="1" id="KW-0472">Membrane</keyword>
<accession>A8RWM1</accession>
<evidence type="ECO:0000313" key="2">
    <source>
        <dbReference type="EMBL" id="EDP14938.1"/>
    </source>
</evidence>
<dbReference type="AlphaFoldDB" id="A8RWM1"/>
<evidence type="ECO:0000256" key="1">
    <source>
        <dbReference type="SAM" id="Phobius"/>
    </source>
</evidence>
<dbReference type="PaxDb" id="411902-CLOBOL_04630"/>
<keyword evidence="1" id="KW-1133">Transmembrane helix</keyword>
<keyword evidence="1" id="KW-0812">Transmembrane</keyword>
<sequence>MKHPQINYDFHSSFCKNSFPLYDCDAVSLFIFTAFYVFFTIDSRL</sequence>
<dbReference type="Proteomes" id="UP000005396">
    <property type="component" value="Unassembled WGS sequence"/>
</dbReference>
<organism evidence="2 3">
    <name type="scientific">Enterocloster bolteae (strain ATCC BAA-613 / DSM 15670 / CCUG 46953 / JCM 12243 / WAL 16351)</name>
    <name type="common">Clostridium bolteae</name>
    <dbReference type="NCBI Taxonomy" id="411902"/>
    <lineage>
        <taxon>Bacteria</taxon>
        <taxon>Bacillati</taxon>
        <taxon>Bacillota</taxon>
        <taxon>Clostridia</taxon>
        <taxon>Lachnospirales</taxon>
        <taxon>Lachnospiraceae</taxon>
        <taxon>Enterocloster</taxon>
    </lineage>
</organism>
<reference evidence="2 3" key="2">
    <citation type="submission" date="2007-09" db="EMBL/GenBank/DDBJ databases">
        <title>Draft genome sequence of Clostridium bolteae (ATCC BAA-613).</title>
        <authorList>
            <person name="Sudarsanam P."/>
            <person name="Ley R."/>
            <person name="Guruge J."/>
            <person name="Turnbaugh P.J."/>
            <person name="Mahowald M."/>
            <person name="Liep D."/>
            <person name="Gordon J."/>
        </authorList>
    </citation>
    <scope>NUCLEOTIDE SEQUENCE [LARGE SCALE GENOMIC DNA]</scope>
    <source>
        <strain evidence="3">ATCC BAA-613 / DSM 15670 / CCUG 46953 / JCM 12243 / WAL 16351</strain>
    </source>
</reference>
<gene>
    <name evidence="2" type="ORF">CLOBOL_04630</name>
</gene>
<dbReference type="EMBL" id="ABCC02000037">
    <property type="protein sequence ID" value="EDP14938.1"/>
    <property type="molecule type" value="Genomic_DNA"/>
</dbReference>
<reference evidence="2 3" key="1">
    <citation type="submission" date="2007-08" db="EMBL/GenBank/DDBJ databases">
        <authorList>
            <person name="Fulton L."/>
            <person name="Clifton S."/>
            <person name="Fulton B."/>
            <person name="Xu J."/>
            <person name="Minx P."/>
            <person name="Pepin K.H."/>
            <person name="Johnson M."/>
            <person name="Thiruvilangam P."/>
            <person name="Bhonagiri V."/>
            <person name="Nash W.E."/>
            <person name="Mardis E.R."/>
            <person name="Wilson R.K."/>
        </authorList>
    </citation>
    <scope>NUCLEOTIDE SEQUENCE [LARGE SCALE GENOMIC DNA]</scope>
    <source>
        <strain evidence="3">ATCC BAA-613 / DSM 15670 / CCUG 46953 / JCM 12243 / WAL 16351</strain>
    </source>
</reference>
<proteinExistence type="predicted"/>
<evidence type="ECO:0000313" key="3">
    <source>
        <dbReference type="Proteomes" id="UP000005396"/>
    </source>
</evidence>
<dbReference type="HOGENOM" id="CLU_3198013_0_0_9"/>
<comment type="caution">
    <text evidence="2">The sequence shown here is derived from an EMBL/GenBank/DDBJ whole genome shotgun (WGS) entry which is preliminary data.</text>
</comment>
<name>A8RWM1_ENTBW</name>